<dbReference type="AlphaFoldDB" id="A0A090DSW3"/>
<dbReference type="InterPro" id="IPR051010">
    <property type="entry name" value="BCAA_transport"/>
</dbReference>
<dbReference type="PANTHER" id="PTHR30483:SF6">
    <property type="entry name" value="PERIPLASMIC BINDING PROTEIN OF ABC TRANSPORTER FOR NATURAL AMINO ACIDS"/>
    <property type="match status" value="1"/>
</dbReference>
<dbReference type="PANTHER" id="PTHR30483">
    <property type="entry name" value="LEUCINE-SPECIFIC-BINDING PROTEIN"/>
    <property type="match status" value="1"/>
</dbReference>
<protein>
    <submittedName>
        <fullName evidence="6">ABC-type branched-chain amino acid transport system, periplasmic component</fullName>
    </submittedName>
</protein>
<reference evidence="7" key="1">
    <citation type="submission" date="2014-08" db="EMBL/GenBank/DDBJ databases">
        <authorList>
            <person name="Moulin L."/>
        </authorList>
    </citation>
    <scope>NUCLEOTIDE SEQUENCE [LARGE SCALE GENOMIC DNA]</scope>
</reference>
<dbReference type="STRING" id="69974.MPLDJ20_70110"/>
<dbReference type="EMBL" id="CCMZ01000024">
    <property type="protein sequence ID" value="CDX19843.1"/>
    <property type="molecule type" value="Genomic_DNA"/>
</dbReference>
<feature type="domain" description="Leucine-binding protein" evidence="5">
    <location>
        <begin position="28"/>
        <end position="376"/>
    </location>
</feature>
<evidence type="ECO:0000313" key="7">
    <source>
        <dbReference type="Proteomes" id="UP000045285"/>
    </source>
</evidence>
<feature type="signal peptide" evidence="4">
    <location>
        <begin position="1"/>
        <end position="18"/>
    </location>
</feature>
<keyword evidence="7" id="KW-1185">Reference proteome</keyword>
<feature type="chain" id="PRO_5001854272" evidence="4">
    <location>
        <begin position="19"/>
        <end position="410"/>
    </location>
</feature>
<dbReference type="InterPro" id="IPR028082">
    <property type="entry name" value="Peripla_BP_I"/>
</dbReference>
<accession>A0A090DSW3</accession>
<gene>
    <name evidence="6" type="ORF">MPL3356_300142</name>
</gene>
<keyword evidence="3" id="KW-0813">Transport</keyword>
<evidence type="ECO:0000256" key="2">
    <source>
        <dbReference type="ARBA" id="ARBA00022729"/>
    </source>
</evidence>
<keyword evidence="3" id="KW-0029">Amino-acid transport</keyword>
<evidence type="ECO:0000259" key="5">
    <source>
        <dbReference type="Pfam" id="PF13458"/>
    </source>
</evidence>
<evidence type="ECO:0000256" key="4">
    <source>
        <dbReference type="SAM" id="SignalP"/>
    </source>
</evidence>
<dbReference type="InterPro" id="IPR028081">
    <property type="entry name" value="Leu-bd"/>
</dbReference>
<dbReference type="Gene3D" id="3.40.50.2300">
    <property type="match status" value="2"/>
</dbReference>
<evidence type="ECO:0000256" key="1">
    <source>
        <dbReference type="ARBA" id="ARBA00010062"/>
    </source>
</evidence>
<comment type="similarity">
    <text evidence="1">Belongs to the leucine-binding protein family.</text>
</comment>
<keyword evidence="2 4" id="KW-0732">Signal</keyword>
<evidence type="ECO:0000256" key="3">
    <source>
        <dbReference type="ARBA" id="ARBA00022970"/>
    </source>
</evidence>
<organism evidence="6 7">
    <name type="scientific">Mesorhizobium plurifarium</name>
    <dbReference type="NCBI Taxonomy" id="69974"/>
    <lineage>
        <taxon>Bacteria</taxon>
        <taxon>Pseudomonadati</taxon>
        <taxon>Pseudomonadota</taxon>
        <taxon>Alphaproteobacteria</taxon>
        <taxon>Hyphomicrobiales</taxon>
        <taxon>Phyllobacteriaceae</taxon>
        <taxon>Mesorhizobium</taxon>
    </lineage>
</organism>
<evidence type="ECO:0000313" key="6">
    <source>
        <dbReference type="EMBL" id="CDX19843.1"/>
    </source>
</evidence>
<name>A0A090DSW3_MESPL</name>
<dbReference type="Pfam" id="PF13458">
    <property type="entry name" value="Peripla_BP_6"/>
    <property type="match status" value="1"/>
</dbReference>
<dbReference type="SUPFAM" id="SSF53822">
    <property type="entry name" value="Periplasmic binding protein-like I"/>
    <property type="match status" value="1"/>
</dbReference>
<dbReference type="GO" id="GO:0006865">
    <property type="term" value="P:amino acid transport"/>
    <property type="evidence" value="ECO:0007669"/>
    <property type="project" value="UniProtKB-KW"/>
</dbReference>
<dbReference type="Proteomes" id="UP000045285">
    <property type="component" value="Unassembled WGS sequence"/>
</dbReference>
<sequence length="410" mass="44052">MRQLGLGLAMAAAGFAMALQTARADEELPIGVIAAQSGSFVSAGNTIVGAANLAAQQINDAGGIKVGGKTYKIKLYIRDNRTDVNVTIAAARELVNDIGVKAIWGTETHDFSVSMAKITGPAKVLQFSGNSSLGAVLDDKAVAEDGWLHYAFQSEPQEWQRSGSTAKGVLSLLTPQLTSPPKHSVVFVGNDATGQYLSSHYVKALEAEGQKVDLVQYPPDTTDFSPLLTRIKGMKPDIVHFWYNGDSTLTAFPQALKLGVAPSYFLFGVDPGIYQERSLKADVPVTLSCVPVCWGSSPYPEVKQYFEKYFGLGAAKGPQSSVSLLYYDYFFWYAKALEKVGKLDDPDAVVAELLKSDYKGVVSPVPLVFNKHHQVTFATEVCMVEPNTSDQFKCAVEQPPAAPPPGDNGG</sequence>
<proteinExistence type="inferred from homology"/>